<evidence type="ECO:0000313" key="1">
    <source>
        <dbReference type="EMBL" id="HIZ69373.1"/>
    </source>
</evidence>
<dbReference type="GO" id="GO:0070573">
    <property type="term" value="F:metallodipeptidase activity"/>
    <property type="evidence" value="ECO:0007669"/>
    <property type="project" value="InterPro"/>
</dbReference>
<keyword evidence="1" id="KW-0645">Protease</keyword>
<dbReference type="SUPFAM" id="SSF51556">
    <property type="entry name" value="Metallo-dependent hydrolases"/>
    <property type="match status" value="1"/>
</dbReference>
<dbReference type="Pfam" id="PF07722">
    <property type="entry name" value="Peptidase_C26"/>
    <property type="match status" value="1"/>
</dbReference>
<dbReference type="InterPro" id="IPR029062">
    <property type="entry name" value="Class_I_gatase-like"/>
</dbReference>
<dbReference type="CDD" id="cd01301">
    <property type="entry name" value="rDP_like"/>
    <property type="match status" value="1"/>
</dbReference>
<dbReference type="PANTHER" id="PTHR10443:SF12">
    <property type="entry name" value="DIPEPTIDASE"/>
    <property type="match status" value="1"/>
</dbReference>
<dbReference type="Proteomes" id="UP000824055">
    <property type="component" value="Unassembled WGS sequence"/>
</dbReference>
<dbReference type="PROSITE" id="PS51365">
    <property type="entry name" value="RENAL_DIPEPTIDASE_2"/>
    <property type="match status" value="1"/>
</dbReference>
<reference evidence="1" key="1">
    <citation type="journal article" date="2021" name="PeerJ">
        <title>Extensive microbial diversity within the chicken gut microbiome revealed by metagenomics and culture.</title>
        <authorList>
            <person name="Gilroy R."/>
            <person name="Ravi A."/>
            <person name="Getino M."/>
            <person name="Pursley I."/>
            <person name="Horton D.L."/>
            <person name="Alikhan N.F."/>
            <person name="Baker D."/>
            <person name="Gharbi K."/>
            <person name="Hall N."/>
            <person name="Watson M."/>
            <person name="Adriaenssens E.M."/>
            <person name="Foster-Nyarko E."/>
            <person name="Jarju S."/>
            <person name="Secka A."/>
            <person name="Antonio M."/>
            <person name="Oren A."/>
            <person name="Chaudhuri R.R."/>
            <person name="La Ragione R."/>
            <person name="Hildebrand F."/>
            <person name="Pallen M.J."/>
        </authorList>
    </citation>
    <scope>NUCLEOTIDE SEQUENCE</scope>
    <source>
        <strain evidence="1">ChiHecec3B27-8219</strain>
    </source>
</reference>
<keyword evidence="1" id="KW-0378">Hydrolase</keyword>
<name>A0A9D2FXP4_9BACT</name>
<accession>A0A9D2FXP4</accession>
<dbReference type="Gene3D" id="3.20.20.140">
    <property type="entry name" value="Metal-dependent hydrolases"/>
    <property type="match status" value="1"/>
</dbReference>
<evidence type="ECO:0000313" key="2">
    <source>
        <dbReference type="Proteomes" id="UP000824055"/>
    </source>
</evidence>
<sequence length="596" mass="66350">MAAFDLGSCLDCLHTTPPVTNHRPVVGLTGNFSDIDVTLRAVYHQQIVAAGGVPVLIPPVTEPRVIVDTLDHIDALVFTGGGDHNPLWYGEEPIPRLHHINKERDEAELVMARLAFQRQIPMLGICRGIQTLAIALGGKVAQDIQVSVKHDQDADRSEPTHTVQLMDGSVLRDLYQRENIFVNSFHHQAVSDPGSCFWVTAKAVDGTIEAMESHDGKSIIGVQWHPEWLGEDGQPLFRWLVERAREFAQAKELHRQVLTLDSHCDTPMFFPQGIHFERRDTRVLVDLHKMTEGKLDAVTMVAYLPQPKAGERFADKVDYRKINGGEKYADGISPKAYADLIFDEIERVTSAYPDHVGIARTPAELYANKRRRRKSVMLGIENGLALEGSLSNIAHFARRGIVYITLCHNGDNDICDSARGEKTHRGLSDFGTRVVKEMNRQGIMVDLSHASEESFFDAMRVSELPIVCSHSNCKSLCDVPRNLSDEQLRALAKSGGVAQTTLYHGFLRQNGTATIEDAVAHLEHAVQVMGIEHVGLGTDFDGDGGVSGFADASEAINFTIRLLRKRYSERDIALIWGGNWLRVMEQAQNKRNQQPR</sequence>
<organism evidence="1 2">
    <name type="scientific">Candidatus Prevotella avicola</name>
    <dbReference type="NCBI Taxonomy" id="2838738"/>
    <lineage>
        <taxon>Bacteria</taxon>
        <taxon>Pseudomonadati</taxon>
        <taxon>Bacteroidota</taxon>
        <taxon>Bacteroidia</taxon>
        <taxon>Bacteroidales</taxon>
        <taxon>Prevotellaceae</taxon>
        <taxon>Prevotella</taxon>
    </lineage>
</organism>
<dbReference type="Gene3D" id="3.40.50.880">
    <property type="match status" value="1"/>
</dbReference>
<gene>
    <name evidence="1" type="ORF">H9966_05745</name>
</gene>
<dbReference type="EC" id="3.4.13.-" evidence="1"/>
<dbReference type="InterPro" id="IPR011697">
    <property type="entry name" value="Peptidase_C26"/>
</dbReference>
<keyword evidence="1" id="KW-0224">Dipeptidase</keyword>
<dbReference type="PROSITE" id="PS51273">
    <property type="entry name" value="GATASE_TYPE_1"/>
    <property type="match status" value="1"/>
</dbReference>
<protein>
    <submittedName>
        <fullName evidence="1">Membrane dipeptidase</fullName>
        <ecNumber evidence="1">3.4.13.-</ecNumber>
    </submittedName>
</protein>
<proteinExistence type="predicted"/>
<dbReference type="Pfam" id="PF01244">
    <property type="entry name" value="Peptidase_M19"/>
    <property type="match status" value="1"/>
</dbReference>
<reference evidence="1" key="2">
    <citation type="submission" date="2021-04" db="EMBL/GenBank/DDBJ databases">
        <authorList>
            <person name="Gilroy R."/>
        </authorList>
    </citation>
    <scope>NUCLEOTIDE SEQUENCE</scope>
    <source>
        <strain evidence="1">ChiHecec3B27-8219</strain>
    </source>
</reference>
<dbReference type="PANTHER" id="PTHR10443">
    <property type="entry name" value="MICROSOMAL DIPEPTIDASE"/>
    <property type="match status" value="1"/>
</dbReference>
<dbReference type="AlphaFoldDB" id="A0A9D2FXP4"/>
<dbReference type="InterPro" id="IPR008257">
    <property type="entry name" value="Pept_M19"/>
</dbReference>
<comment type="caution">
    <text evidence="1">The sequence shown here is derived from an EMBL/GenBank/DDBJ whole genome shotgun (WGS) entry which is preliminary data.</text>
</comment>
<dbReference type="EMBL" id="DXBE01000044">
    <property type="protein sequence ID" value="HIZ69373.1"/>
    <property type="molecule type" value="Genomic_DNA"/>
</dbReference>
<dbReference type="SUPFAM" id="SSF52317">
    <property type="entry name" value="Class I glutamine amidotransferase-like"/>
    <property type="match status" value="1"/>
</dbReference>
<dbReference type="InterPro" id="IPR032466">
    <property type="entry name" value="Metal_Hydrolase"/>
</dbReference>
<dbReference type="GO" id="GO:0006508">
    <property type="term" value="P:proteolysis"/>
    <property type="evidence" value="ECO:0007669"/>
    <property type="project" value="InterPro"/>
</dbReference>
<dbReference type="CDD" id="cd01745">
    <property type="entry name" value="GATase1_2"/>
    <property type="match status" value="1"/>
</dbReference>